<comment type="caution">
    <text evidence="3">The sequence shown here is derived from an EMBL/GenBank/DDBJ whole genome shotgun (WGS) entry which is preliminary data.</text>
</comment>
<keyword evidence="2" id="KW-0812">Transmembrane</keyword>
<feature type="compositionally biased region" description="Low complexity" evidence="1">
    <location>
        <begin position="177"/>
        <end position="187"/>
    </location>
</feature>
<gene>
    <name evidence="3" type="ORF">PMAYCL1PPCAC_01986</name>
</gene>
<evidence type="ECO:0000256" key="2">
    <source>
        <dbReference type="SAM" id="Phobius"/>
    </source>
</evidence>
<keyword evidence="4" id="KW-1185">Reference proteome</keyword>
<dbReference type="Proteomes" id="UP001328107">
    <property type="component" value="Unassembled WGS sequence"/>
</dbReference>
<name>A0AAN5C7Z0_9BILA</name>
<evidence type="ECO:0000256" key="1">
    <source>
        <dbReference type="SAM" id="MobiDB-lite"/>
    </source>
</evidence>
<feature type="compositionally biased region" description="Basic and acidic residues" evidence="1">
    <location>
        <begin position="162"/>
        <end position="176"/>
    </location>
</feature>
<sequence length="187" mass="21541">SNIYDFVIHPISTVMGFSIRALSLWFLLSLNIVFIVMNLDGNLGEVPIIFFIAVWILDGLLVLMDGLHIWQNKPEANDWRSYFFHLRGYFTLAAVILTKFVFELLYFFRKVMKTEIPIVVFMLPLWIGLGLIILELYSHCYNAHVTFGQRLATAATKTVERRQSSRDEIAPEDRMDLSSTLADTTTD</sequence>
<feature type="transmembrane region" description="Helical" evidence="2">
    <location>
        <begin position="48"/>
        <end position="70"/>
    </location>
</feature>
<feature type="transmembrane region" description="Helical" evidence="2">
    <location>
        <begin position="118"/>
        <end position="137"/>
    </location>
</feature>
<organism evidence="3 4">
    <name type="scientific">Pristionchus mayeri</name>
    <dbReference type="NCBI Taxonomy" id="1317129"/>
    <lineage>
        <taxon>Eukaryota</taxon>
        <taxon>Metazoa</taxon>
        <taxon>Ecdysozoa</taxon>
        <taxon>Nematoda</taxon>
        <taxon>Chromadorea</taxon>
        <taxon>Rhabditida</taxon>
        <taxon>Rhabditina</taxon>
        <taxon>Diplogasteromorpha</taxon>
        <taxon>Diplogasteroidea</taxon>
        <taxon>Neodiplogasteridae</taxon>
        <taxon>Pristionchus</taxon>
    </lineage>
</organism>
<accession>A0AAN5C7Z0</accession>
<feature type="transmembrane region" description="Helical" evidence="2">
    <location>
        <begin position="82"/>
        <end position="106"/>
    </location>
</feature>
<protein>
    <submittedName>
        <fullName evidence="3">Uncharacterized protein</fullName>
    </submittedName>
</protein>
<evidence type="ECO:0000313" key="3">
    <source>
        <dbReference type="EMBL" id="GMR31791.1"/>
    </source>
</evidence>
<feature type="transmembrane region" description="Helical" evidence="2">
    <location>
        <begin position="17"/>
        <end position="36"/>
    </location>
</feature>
<keyword evidence="2" id="KW-1133">Transmembrane helix</keyword>
<feature type="non-terminal residue" evidence="3">
    <location>
        <position position="1"/>
    </location>
</feature>
<dbReference type="EMBL" id="BTRK01000001">
    <property type="protein sequence ID" value="GMR31791.1"/>
    <property type="molecule type" value="Genomic_DNA"/>
</dbReference>
<reference evidence="4" key="1">
    <citation type="submission" date="2022-10" db="EMBL/GenBank/DDBJ databases">
        <title>Genome assembly of Pristionchus species.</title>
        <authorList>
            <person name="Yoshida K."/>
            <person name="Sommer R.J."/>
        </authorList>
    </citation>
    <scope>NUCLEOTIDE SEQUENCE [LARGE SCALE GENOMIC DNA]</scope>
    <source>
        <strain evidence="4">RS5460</strain>
    </source>
</reference>
<evidence type="ECO:0000313" key="4">
    <source>
        <dbReference type="Proteomes" id="UP001328107"/>
    </source>
</evidence>
<dbReference type="AlphaFoldDB" id="A0AAN5C7Z0"/>
<feature type="region of interest" description="Disordered" evidence="1">
    <location>
        <begin position="162"/>
        <end position="187"/>
    </location>
</feature>
<proteinExistence type="predicted"/>
<keyword evidence="2" id="KW-0472">Membrane</keyword>